<keyword evidence="1" id="KW-0812">Transmembrane</keyword>
<feature type="transmembrane region" description="Helical" evidence="1">
    <location>
        <begin position="107"/>
        <end position="125"/>
    </location>
</feature>
<keyword evidence="1" id="KW-0472">Membrane</keyword>
<feature type="transmembrane region" description="Helical" evidence="1">
    <location>
        <begin position="17"/>
        <end position="36"/>
    </location>
</feature>
<evidence type="ECO:0000313" key="3">
    <source>
        <dbReference type="Proteomes" id="UP000614601"/>
    </source>
</evidence>
<gene>
    <name evidence="2" type="ORF">BOKJ2_LOCUS12393</name>
</gene>
<reference evidence="2" key="1">
    <citation type="submission" date="2020-09" db="EMBL/GenBank/DDBJ databases">
        <authorList>
            <person name="Kikuchi T."/>
        </authorList>
    </citation>
    <scope>NUCLEOTIDE SEQUENCE</scope>
    <source>
        <strain evidence="2">SH1</strain>
    </source>
</reference>
<evidence type="ECO:0000256" key="1">
    <source>
        <dbReference type="SAM" id="Phobius"/>
    </source>
</evidence>
<dbReference type="AlphaFoldDB" id="A0A811LLS7"/>
<dbReference type="EMBL" id="CAJFCW020000006">
    <property type="protein sequence ID" value="CAG9123775.1"/>
    <property type="molecule type" value="Genomic_DNA"/>
</dbReference>
<dbReference type="Proteomes" id="UP000614601">
    <property type="component" value="Unassembled WGS sequence"/>
</dbReference>
<dbReference type="Proteomes" id="UP000783686">
    <property type="component" value="Unassembled WGS sequence"/>
</dbReference>
<name>A0A811LLS7_9BILA</name>
<proteinExistence type="predicted"/>
<feature type="transmembrane region" description="Helical" evidence="1">
    <location>
        <begin position="48"/>
        <end position="67"/>
    </location>
</feature>
<keyword evidence="1" id="KW-1133">Transmembrane helix</keyword>
<comment type="caution">
    <text evidence="2">The sequence shown here is derived from an EMBL/GenBank/DDBJ whole genome shotgun (WGS) entry which is preliminary data.</text>
</comment>
<organism evidence="2 3">
    <name type="scientific">Bursaphelenchus okinawaensis</name>
    <dbReference type="NCBI Taxonomy" id="465554"/>
    <lineage>
        <taxon>Eukaryota</taxon>
        <taxon>Metazoa</taxon>
        <taxon>Ecdysozoa</taxon>
        <taxon>Nematoda</taxon>
        <taxon>Chromadorea</taxon>
        <taxon>Rhabditida</taxon>
        <taxon>Tylenchina</taxon>
        <taxon>Tylenchomorpha</taxon>
        <taxon>Aphelenchoidea</taxon>
        <taxon>Aphelenchoididae</taxon>
        <taxon>Bursaphelenchus</taxon>
    </lineage>
</organism>
<keyword evidence="3" id="KW-1185">Reference proteome</keyword>
<accession>A0A811LLS7</accession>
<protein>
    <recommendedName>
        <fullName evidence="4">MARVEL domain-containing protein</fullName>
    </recommendedName>
</protein>
<dbReference type="EMBL" id="CAJFDH010000006">
    <property type="protein sequence ID" value="CAD5227878.1"/>
    <property type="molecule type" value="Genomic_DNA"/>
</dbReference>
<feature type="transmembrane region" description="Helical" evidence="1">
    <location>
        <begin position="79"/>
        <end position="100"/>
    </location>
</feature>
<sequence>MLINKNYLSSNHGMCKILHIITGFIVSSLLCANWYGGRSCFSEKFISIPAGINMALVFINIVVFIMNFIDFGNRVVEKYYSMCCVVLYILGMGILIWYMIQFHNQRGWLAAAVVLFALNTFLAFFDVKILQGDIEDD</sequence>
<evidence type="ECO:0008006" key="4">
    <source>
        <dbReference type="Google" id="ProtNLM"/>
    </source>
</evidence>
<dbReference type="OrthoDB" id="5834577at2759"/>
<evidence type="ECO:0000313" key="2">
    <source>
        <dbReference type="EMBL" id="CAD5227878.1"/>
    </source>
</evidence>